<protein>
    <submittedName>
        <fullName evidence="1">Uncharacterized protein</fullName>
    </submittedName>
</protein>
<keyword evidence="2" id="KW-1185">Reference proteome</keyword>
<organism evidence="1 2">
    <name type="scientific">Armillaria borealis</name>
    <dbReference type="NCBI Taxonomy" id="47425"/>
    <lineage>
        <taxon>Eukaryota</taxon>
        <taxon>Fungi</taxon>
        <taxon>Dikarya</taxon>
        <taxon>Basidiomycota</taxon>
        <taxon>Agaricomycotina</taxon>
        <taxon>Agaricomycetes</taxon>
        <taxon>Agaricomycetidae</taxon>
        <taxon>Agaricales</taxon>
        <taxon>Marasmiineae</taxon>
        <taxon>Physalacriaceae</taxon>
        <taxon>Armillaria</taxon>
    </lineage>
</organism>
<reference evidence="1" key="1">
    <citation type="submission" date="2023-06" db="EMBL/GenBank/DDBJ databases">
        <authorList>
            <consortium name="Lawrence Berkeley National Laboratory"/>
            <person name="Ahrendt S."/>
            <person name="Sahu N."/>
            <person name="Indic B."/>
            <person name="Wong-Bajracharya J."/>
            <person name="Merenyi Z."/>
            <person name="Ke H.-M."/>
            <person name="Monk M."/>
            <person name="Kocsube S."/>
            <person name="Drula E."/>
            <person name="Lipzen A."/>
            <person name="Balint B."/>
            <person name="Henrissat B."/>
            <person name="Andreopoulos B."/>
            <person name="Martin F.M."/>
            <person name="Harder C.B."/>
            <person name="Rigling D."/>
            <person name="Ford K.L."/>
            <person name="Foster G.D."/>
            <person name="Pangilinan J."/>
            <person name="Papanicolaou A."/>
            <person name="Barry K."/>
            <person name="LaButti K."/>
            <person name="Viragh M."/>
            <person name="Koriabine M."/>
            <person name="Yan M."/>
            <person name="Riley R."/>
            <person name="Champramary S."/>
            <person name="Plett K.L."/>
            <person name="Tsai I.J."/>
            <person name="Slot J."/>
            <person name="Sipos G."/>
            <person name="Plett J."/>
            <person name="Nagy L.G."/>
            <person name="Grigoriev I.V."/>
        </authorList>
    </citation>
    <scope>NUCLEOTIDE SEQUENCE</scope>
    <source>
        <strain evidence="1">FPL87.14</strain>
    </source>
</reference>
<evidence type="ECO:0000313" key="2">
    <source>
        <dbReference type="Proteomes" id="UP001175226"/>
    </source>
</evidence>
<dbReference type="AlphaFoldDB" id="A0AA39MHC1"/>
<dbReference type="EMBL" id="JAUEPT010000076">
    <property type="protein sequence ID" value="KAK0433863.1"/>
    <property type="molecule type" value="Genomic_DNA"/>
</dbReference>
<evidence type="ECO:0000313" key="1">
    <source>
        <dbReference type="EMBL" id="KAK0433863.1"/>
    </source>
</evidence>
<name>A0AA39MHC1_9AGAR</name>
<comment type="caution">
    <text evidence="1">The sequence shown here is derived from an EMBL/GenBank/DDBJ whole genome shotgun (WGS) entry which is preliminary data.</text>
</comment>
<proteinExistence type="predicted"/>
<sequence length="67" mass="7715">SLISKINFTPGRQYRCLLTVCKGIWPVLTIWDINWRQKFSEWSAKGTIFTKNLNTDPESKTSVAVLL</sequence>
<gene>
    <name evidence="1" type="ORF">EV421DRAFT_1718121</name>
</gene>
<dbReference type="Proteomes" id="UP001175226">
    <property type="component" value="Unassembled WGS sequence"/>
</dbReference>
<accession>A0AA39MHC1</accession>
<feature type="non-terminal residue" evidence="1">
    <location>
        <position position="1"/>
    </location>
</feature>